<feature type="domain" description="Lysozyme inhibitor LprI-like N-terminal" evidence="1">
    <location>
        <begin position="34"/>
        <end position="122"/>
    </location>
</feature>
<accession>A0ABU8WJ23</accession>
<comment type="caution">
    <text evidence="2">The sequence shown here is derived from an EMBL/GenBank/DDBJ whole genome shotgun (WGS) entry which is preliminary data.</text>
</comment>
<dbReference type="PANTHER" id="PTHR39176:SF1">
    <property type="entry name" value="PERIPLASMIC PROTEIN"/>
    <property type="match status" value="1"/>
</dbReference>
<dbReference type="PANTHER" id="PTHR39176">
    <property type="entry name" value="PERIPLASMIC PROTEIN-RELATED"/>
    <property type="match status" value="1"/>
</dbReference>
<protein>
    <submittedName>
        <fullName evidence="2">Lysozyme inhibitor LprI family protein</fullName>
    </submittedName>
</protein>
<dbReference type="EMBL" id="JBBKZT010000005">
    <property type="protein sequence ID" value="MEJ8847506.1"/>
    <property type="molecule type" value="Genomic_DNA"/>
</dbReference>
<reference evidence="2 3" key="1">
    <citation type="submission" date="2024-03" db="EMBL/GenBank/DDBJ databases">
        <title>Novel species of the genus Variovorax.</title>
        <authorList>
            <person name="Liu Q."/>
            <person name="Xin Y.-H."/>
        </authorList>
    </citation>
    <scope>NUCLEOTIDE SEQUENCE [LARGE SCALE GENOMIC DNA]</scope>
    <source>
        <strain evidence="2 3">KACC 18900</strain>
    </source>
</reference>
<evidence type="ECO:0000313" key="3">
    <source>
        <dbReference type="Proteomes" id="UP001385892"/>
    </source>
</evidence>
<dbReference type="InterPro" id="IPR009739">
    <property type="entry name" value="LprI-like_N"/>
</dbReference>
<dbReference type="Gene3D" id="1.20.1270.180">
    <property type="match status" value="1"/>
</dbReference>
<keyword evidence="3" id="KW-1185">Reference proteome</keyword>
<evidence type="ECO:0000313" key="2">
    <source>
        <dbReference type="EMBL" id="MEJ8847506.1"/>
    </source>
</evidence>
<gene>
    <name evidence="2" type="ORF">WKW82_12680</name>
</gene>
<evidence type="ECO:0000259" key="1">
    <source>
        <dbReference type="Pfam" id="PF07007"/>
    </source>
</evidence>
<sequence length="130" mass="14483">MWGVLAVASLTPLPIWSRPACFGSSESRVCCKPDGNTMEMRACASQDFSVADRELNTTYKAVMRALSPDAQTALRIEQRGWLKKLEPDCIADVGDPATSGTIWPQEFTECKTQATKKRTQELRARNAMRQ</sequence>
<organism evidence="2 3">
    <name type="scientific">Variovorax rhizosphaerae</name>
    <dbReference type="NCBI Taxonomy" id="1836200"/>
    <lineage>
        <taxon>Bacteria</taxon>
        <taxon>Pseudomonadati</taxon>
        <taxon>Pseudomonadota</taxon>
        <taxon>Betaproteobacteria</taxon>
        <taxon>Burkholderiales</taxon>
        <taxon>Comamonadaceae</taxon>
        <taxon>Variovorax</taxon>
    </lineage>
</organism>
<dbReference type="Proteomes" id="UP001385892">
    <property type="component" value="Unassembled WGS sequence"/>
</dbReference>
<dbReference type="Pfam" id="PF07007">
    <property type="entry name" value="LprI"/>
    <property type="match status" value="1"/>
</dbReference>
<name>A0ABU8WJ23_9BURK</name>
<dbReference type="RefSeq" id="WP_340342636.1">
    <property type="nucleotide sequence ID" value="NZ_JBBKZT010000005.1"/>
</dbReference>
<proteinExistence type="predicted"/>